<dbReference type="SUPFAM" id="SSF55234">
    <property type="entry name" value="Cyanase C-terminal domain"/>
    <property type="match status" value="1"/>
</dbReference>
<evidence type="ECO:0000256" key="1">
    <source>
        <dbReference type="SAM" id="MobiDB-lite"/>
    </source>
</evidence>
<keyword evidence="3" id="KW-0456">Lyase</keyword>
<dbReference type="AlphaFoldDB" id="A0A089NYF3"/>
<dbReference type="Proteomes" id="UP000029492">
    <property type="component" value="Chromosome"/>
</dbReference>
<dbReference type="PRINTS" id="PR01693">
    <property type="entry name" value="CYANASE"/>
</dbReference>
<dbReference type="InterPro" id="IPR036581">
    <property type="entry name" value="Cyanate_lyase_C_sf"/>
</dbReference>
<dbReference type="HOGENOM" id="CLU_185569_0_0_5"/>
<dbReference type="eggNOG" id="COG1513">
    <property type="taxonomic scope" value="Bacteria"/>
</dbReference>
<evidence type="ECO:0000313" key="4">
    <source>
        <dbReference type="Proteomes" id="UP000029492"/>
    </source>
</evidence>
<dbReference type="InterPro" id="IPR003712">
    <property type="entry name" value="Cyanate_lyase_C"/>
</dbReference>
<organism evidence="3 4">
    <name type="scientific">Methylobacterium oryzae CBMB20</name>
    <dbReference type="NCBI Taxonomy" id="693986"/>
    <lineage>
        <taxon>Bacteria</taxon>
        <taxon>Pseudomonadati</taxon>
        <taxon>Pseudomonadota</taxon>
        <taxon>Alphaproteobacteria</taxon>
        <taxon>Hyphomicrobiales</taxon>
        <taxon>Methylobacteriaceae</taxon>
        <taxon>Methylobacterium</taxon>
    </lineage>
</organism>
<evidence type="ECO:0000259" key="2">
    <source>
        <dbReference type="SMART" id="SM01116"/>
    </source>
</evidence>
<name>A0A089NYF3_9HYPH</name>
<dbReference type="KEGG" id="mor:MOC_5226"/>
<feature type="domain" description="Cyanate lyase C-terminal" evidence="2">
    <location>
        <begin position="1"/>
        <end position="68"/>
    </location>
</feature>
<feature type="region of interest" description="Disordered" evidence="1">
    <location>
        <begin position="59"/>
        <end position="81"/>
    </location>
</feature>
<dbReference type="SMART" id="SM01116">
    <property type="entry name" value="Cyanate_lyase"/>
    <property type="match status" value="1"/>
</dbReference>
<keyword evidence="4" id="KW-1185">Reference proteome</keyword>
<reference evidence="3 4" key="1">
    <citation type="journal article" date="2014" name="PLoS ONE">
        <title>Genome Information of Methylobacterium oryzae, a Plant-Probiotic Methylotroph in the Phyllosphere.</title>
        <authorList>
            <person name="Kwak M.J."/>
            <person name="Jeong H."/>
            <person name="Madhaiyan M."/>
            <person name="Lee Y."/>
            <person name="Sa T.M."/>
            <person name="Oh T.K."/>
            <person name="Kim J.F."/>
        </authorList>
    </citation>
    <scope>NUCLEOTIDE SEQUENCE [LARGE SCALE GENOMIC DNA]</scope>
    <source>
        <strain evidence="3 4">CBMB20</strain>
    </source>
</reference>
<dbReference type="Pfam" id="PF02560">
    <property type="entry name" value="Cyanate_lyase"/>
    <property type="match status" value="1"/>
</dbReference>
<dbReference type="PANTHER" id="PTHR34186:SF2">
    <property type="entry name" value="CYANATE HYDRATASE"/>
    <property type="match status" value="1"/>
</dbReference>
<dbReference type="PANTHER" id="PTHR34186">
    <property type="entry name" value="CYANATE HYDRATASE"/>
    <property type="match status" value="1"/>
</dbReference>
<protein>
    <submittedName>
        <fullName evidence="3">Cyanate hydratase</fullName>
        <ecNumber evidence="3">4.2.1.104</ecNumber>
    </submittedName>
</protein>
<proteinExistence type="predicted"/>
<gene>
    <name evidence="3" type="ORF">MOC_5226</name>
</gene>
<dbReference type="EMBL" id="CP003811">
    <property type="protein sequence ID" value="AIQ92981.1"/>
    <property type="molecule type" value="Genomic_DNA"/>
</dbReference>
<accession>A0A089NYF3</accession>
<dbReference type="InterPro" id="IPR008076">
    <property type="entry name" value="Cyanase"/>
</dbReference>
<dbReference type="Gene3D" id="3.30.1160.10">
    <property type="entry name" value="Cyanate lyase, C-terminal domain"/>
    <property type="match status" value="1"/>
</dbReference>
<sequence length="81" mass="9350">MLNEPLIYRFYERVMVYGTTFEELIQEGFGDGIMSAIDFNMDMAREASNKGDRVRLTMSGKFPPHKSYGNNDDRPEYGLKS</sequence>
<dbReference type="EC" id="4.2.1.104" evidence="3"/>
<dbReference type="GO" id="GO:0008824">
    <property type="term" value="F:cyanate hydratase activity"/>
    <property type="evidence" value="ECO:0007669"/>
    <property type="project" value="UniProtKB-EC"/>
</dbReference>
<feature type="compositionally biased region" description="Basic and acidic residues" evidence="1">
    <location>
        <begin position="71"/>
        <end position="81"/>
    </location>
</feature>
<evidence type="ECO:0000313" key="3">
    <source>
        <dbReference type="EMBL" id="AIQ92981.1"/>
    </source>
</evidence>
<dbReference type="STRING" id="693986.MOC_5226"/>